<dbReference type="PANTHER" id="PTHR43053">
    <property type="entry name" value="GLYCOSIDASE FAMILY 31"/>
    <property type="match status" value="1"/>
</dbReference>
<dbReference type="Pfam" id="PF21365">
    <property type="entry name" value="Glyco_hydro_31_3rd"/>
    <property type="match status" value="1"/>
</dbReference>
<keyword evidence="9" id="KW-1185">Reference proteome</keyword>
<evidence type="ECO:0000259" key="6">
    <source>
        <dbReference type="Pfam" id="PF01055"/>
    </source>
</evidence>
<name>A0A210PJH3_MIZYE</name>
<keyword evidence="5" id="KW-1133">Transmembrane helix</keyword>
<reference evidence="8 9" key="1">
    <citation type="journal article" date="2017" name="Nat. Ecol. Evol.">
        <title>Scallop genome provides insights into evolution of bilaterian karyotype and development.</title>
        <authorList>
            <person name="Wang S."/>
            <person name="Zhang J."/>
            <person name="Jiao W."/>
            <person name="Li J."/>
            <person name="Xun X."/>
            <person name="Sun Y."/>
            <person name="Guo X."/>
            <person name="Huan P."/>
            <person name="Dong B."/>
            <person name="Zhang L."/>
            <person name="Hu X."/>
            <person name="Sun X."/>
            <person name="Wang J."/>
            <person name="Zhao C."/>
            <person name="Wang Y."/>
            <person name="Wang D."/>
            <person name="Huang X."/>
            <person name="Wang R."/>
            <person name="Lv J."/>
            <person name="Li Y."/>
            <person name="Zhang Z."/>
            <person name="Liu B."/>
            <person name="Lu W."/>
            <person name="Hui Y."/>
            <person name="Liang J."/>
            <person name="Zhou Z."/>
            <person name="Hou R."/>
            <person name="Li X."/>
            <person name="Liu Y."/>
            <person name="Li H."/>
            <person name="Ning X."/>
            <person name="Lin Y."/>
            <person name="Zhao L."/>
            <person name="Xing Q."/>
            <person name="Dou J."/>
            <person name="Li Y."/>
            <person name="Mao J."/>
            <person name="Guo H."/>
            <person name="Dou H."/>
            <person name="Li T."/>
            <person name="Mu C."/>
            <person name="Jiang W."/>
            <person name="Fu Q."/>
            <person name="Fu X."/>
            <person name="Miao Y."/>
            <person name="Liu J."/>
            <person name="Yu Q."/>
            <person name="Li R."/>
            <person name="Liao H."/>
            <person name="Li X."/>
            <person name="Kong Y."/>
            <person name="Jiang Z."/>
            <person name="Chourrout D."/>
            <person name="Li R."/>
            <person name="Bao Z."/>
        </authorList>
    </citation>
    <scope>NUCLEOTIDE SEQUENCE [LARGE SCALE GENOMIC DNA]</scope>
    <source>
        <strain evidence="8 9">PY_sf001</strain>
    </source>
</reference>
<evidence type="ECO:0000313" key="9">
    <source>
        <dbReference type="Proteomes" id="UP000242188"/>
    </source>
</evidence>
<dbReference type="SUPFAM" id="SSF51445">
    <property type="entry name" value="(Trans)glycosidases"/>
    <property type="match status" value="1"/>
</dbReference>
<comment type="similarity">
    <text evidence="1 4">Belongs to the glycosyl hydrolase 31 family.</text>
</comment>
<evidence type="ECO:0000313" key="8">
    <source>
        <dbReference type="EMBL" id="OWF36566.1"/>
    </source>
</evidence>
<organism evidence="8 9">
    <name type="scientific">Mizuhopecten yessoensis</name>
    <name type="common">Japanese scallop</name>
    <name type="synonym">Patinopecten yessoensis</name>
    <dbReference type="NCBI Taxonomy" id="6573"/>
    <lineage>
        <taxon>Eukaryota</taxon>
        <taxon>Metazoa</taxon>
        <taxon>Spiralia</taxon>
        <taxon>Lophotrochozoa</taxon>
        <taxon>Mollusca</taxon>
        <taxon>Bivalvia</taxon>
        <taxon>Autobranchia</taxon>
        <taxon>Pteriomorphia</taxon>
        <taxon>Pectinida</taxon>
        <taxon>Pectinoidea</taxon>
        <taxon>Pectinidae</taxon>
        <taxon>Mizuhopecten</taxon>
    </lineage>
</organism>
<comment type="caution">
    <text evidence="8">The sequence shown here is derived from an EMBL/GenBank/DDBJ whole genome shotgun (WGS) entry which is preliminary data.</text>
</comment>
<dbReference type="CDD" id="cd06592">
    <property type="entry name" value="GH31_NET37"/>
    <property type="match status" value="1"/>
</dbReference>
<dbReference type="OrthoDB" id="10070917at2759"/>
<keyword evidence="2 4" id="KW-0378">Hydrolase</keyword>
<dbReference type="GO" id="GO:0004553">
    <property type="term" value="F:hydrolase activity, hydrolyzing O-glycosyl compounds"/>
    <property type="evidence" value="ECO:0007669"/>
    <property type="project" value="InterPro"/>
</dbReference>
<evidence type="ECO:0000259" key="7">
    <source>
        <dbReference type="Pfam" id="PF21365"/>
    </source>
</evidence>
<dbReference type="STRING" id="6573.A0A210PJH3"/>
<dbReference type="Proteomes" id="UP000242188">
    <property type="component" value="Unassembled WGS sequence"/>
</dbReference>
<dbReference type="AlphaFoldDB" id="A0A210PJH3"/>
<feature type="transmembrane region" description="Helical" evidence="5">
    <location>
        <begin position="27"/>
        <end position="45"/>
    </location>
</feature>
<feature type="domain" description="Glycoside hydrolase family 31 TIM barrel" evidence="6">
    <location>
        <begin position="314"/>
        <end position="595"/>
    </location>
</feature>
<keyword evidence="5" id="KW-0812">Transmembrane</keyword>
<dbReference type="InterPro" id="IPR013780">
    <property type="entry name" value="Glyco_hydro_b"/>
</dbReference>
<keyword evidence="5" id="KW-0472">Membrane</keyword>
<evidence type="ECO:0000256" key="2">
    <source>
        <dbReference type="ARBA" id="ARBA00022801"/>
    </source>
</evidence>
<evidence type="ECO:0000256" key="3">
    <source>
        <dbReference type="ARBA" id="ARBA00023295"/>
    </source>
</evidence>
<dbReference type="InterPro" id="IPR050985">
    <property type="entry name" value="Alpha-glycosidase_related"/>
</dbReference>
<dbReference type="Pfam" id="PF01055">
    <property type="entry name" value="Glyco_hydro_31_2nd"/>
    <property type="match status" value="1"/>
</dbReference>
<evidence type="ECO:0008006" key="10">
    <source>
        <dbReference type="Google" id="ProtNLM"/>
    </source>
</evidence>
<evidence type="ECO:0000256" key="4">
    <source>
        <dbReference type="RuleBase" id="RU361185"/>
    </source>
</evidence>
<dbReference type="EMBL" id="NEDP02076567">
    <property type="protein sequence ID" value="OWF36566.1"/>
    <property type="molecule type" value="Genomic_DNA"/>
</dbReference>
<dbReference type="SUPFAM" id="SSF51011">
    <property type="entry name" value="Glycosyl hydrolase domain"/>
    <property type="match status" value="1"/>
</dbReference>
<protein>
    <recommendedName>
        <fullName evidence="10">Family 31 glucosidase KIAA1161</fullName>
    </recommendedName>
</protein>
<dbReference type="InterPro" id="IPR000322">
    <property type="entry name" value="Glyco_hydro_31_TIM"/>
</dbReference>
<keyword evidence="3 4" id="KW-0326">Glycosidase</keyword>
<dbReference type="GO" id="GO:0005975">
    <property type="term" value="P:carbohydrate metabolic process"/>
    <property type="evidence" value="ECO:0007669"/>
    <property type="project" value="InterPro"/>
</dbReference>
<dbReference type="InterPro" id="IPR017853">
    <property type="entry name" value="GH"/>
</dbReference>
<evidence type="ECO:0000256" key="5">
    <source>
        <dbReference type="SAM" id="Phobius"/>
    </source>
</evidence>
<feature type="domain" description="Glycosyl hydrolase family 31 C-terminal" evidence="7">
    <location>
        <begin position="612"/>
        <end position="694"/>
    </location>
</feature>
<accession>A0A210PJH3</accession>
<dbReference type="Gene3D" id="2.60.40.1180">
    <property type="entry name" value="Golgi alpha-mannosidase II"/>
    <property type="match status" value="1"/>
</dbReference>
<sequence>MRYVCYVMSCDTTSLTMRQLRGRTLRFLKIACFLLFMVFIIWYTVSALKKKVTPLYASGVVEQRVGDLQYDFSTGIFVYNSGKSTYLQGIVSETLRSTFTVACKSDQNKATSMCLHWLRYAKLEISKTDNCHHVKWTPTSRDFIPHDCFSLRSAHWYGGAELYHQTWPLETTDVPMQPYLSNDILFRSNTEKNSGKNMFGNIVDRFWINSNGVGIVVNSEVPLFVSINESKSNLLCFSADYTNSPYPNPDSKTPVLEYTVCKEDSISKIHKLLQKKYFHMPLGLPDKSLMQGVVWSTWGRFNPNLTQSLLLAHAKNVSDKISPYKLQANFIEIDDKYSTRFGDFNFDESAFRNSHQMVSYLKEYKFDVIVSMTPFVSVESKAFKTKAADLLVSDIQAHSPSLMKWYSGLMGVIDVTRQTTVTWYKEQLANMVKDYGIKSFNFHGCETNFLPKIHKTFRSLANPGTFATEFISMVSPNAGSLTQVSCGYRSQQYPVYTKSPRKESHWSHTNGLRSVIPSILTLGILGYQFVVPDIIGGTTYGVNGTLALTKPEPELYIRWMQLSAFMPVMKFAFTPWDYDKDVVDIFNNLIKLRKEKILPLLLQGMREAEMTGAPIIRPIWWSSPKDEHALLVDSEFLVGDSILVAPILKKGAKERDIYLPEGDWHDQIHDQHEQGKQWLRAHKVKLTEVAYFTRTHILG</sequence>
<dbReference type="InterPro" id="IPR048395">
    <property type="entry name" value="Glyco_hydro_31_C"/>
</dbReference>
<proteinExistence type="inferred from homology"/>
<dbReference type="Gene3D" id="3.20.20.80">
    <property type="entry name" value="Glycosidases"/>
    <property type="match status" value="1"/>
</dbReference>
<gene>
    <name evidence="8" type="ORF">KP79_PYT03105</name>
</gene>
<dbReference type="PANTHER" id="PTHR43053:SF4">
    <property type="entry name" value="MYOGENESIS-REGULATING GLYCOSIDASE"/>
    <property type="match status" value="1"/>
</dbReference>
<evidence type="ECO:0000256" key="1">
    <source>
        <dbReference type="ARBA" id="ARBA00007806"/>
    </source>
</evidence>